<accession>A0AAU4JWS1</accession>
<feature type="compositionally biased region" description="Gly residues" evidence="1">
    <location>
        <begin position="350"/>
        <end position="363"/>
    </location>
</feature>
<dbReference type="KEGG" id="whr:OG579_10685"/>
<feature type="compositionally biased region" description="Low complexity" evidence="1">
    <location>
        <begin position="432"/>
        <end position="446"/>
    </location>
</feature>
<feature type="region of interest" description="Disordered" evidence="1">
    <location>
        <begin position="350"/>
        <end position="579"/>
    </location>
</feature>
<feature type="region of interest" description="Disordered" evidence="1">
    <location>
        <begin position="106"/>
        <end position="146"/>
    </location>
</feature>
<keyword evidence="3" id="KW-1185">Reference proteome</keyword>
<feature type="compositionally biased region" description="Low complexity" evidence="1">
    <location>
        <begin position="364"/>
        <end position="411"/>
    </location>
</feature>
<dbReference type="RefSeq" id="WP_328855919.1">
    <property type="nucleotide sequence ID" value="NZ_CP108021.1"/>
</dbReference>
<evidence type="ECO:0000256" key="1">
    <source>
        <dbReference type="SAM" id="MobiDB-lite"/>
    </source>
</evidence>
<dbReference type="Proteomes" id="UP001432128">
    <property type="component" value="Chromosome"/>
</dbReference>
<sequence>MTGEELRLDPAGAAKIVNACAVLGVAFDDMRLLARNLTSVRASGLYGSGSGVDGKLSQLGEVAVNALNMLLEAIESAEKAARGAGQALINQDDASQRSIARALDAPDGIDPMAKVQTPDGPLTSDSKPTIANQPTTPSRPATDPASGNFPMGLAPEPIPNFSLDPAIAALGPAVPSALTTLAQQWLQLANALNAAFFDFDHQISILGTDVFSGEAASKMKGSLDLFSSRGKQIATEAQANSASINTWAESVGQSQSQVQMLEQNRATALAAATPENGLNVHALYDGLSQSQLSATWNPPIGSMNGSMVNLSDPTSPVVGTPLYLPGMGPKAAAGDGSALGGSQFVGGGSSGGGSGGGGGGGGAAAAASRGGASQLQRAGSGTAPSAASAAEGAKPGSAPSSGAGSPASAASQMGKSAEGLTRGGLGSPSTRSSSAEALKSAAAAEKAAAEKAAMKAAKAGGGGGGGGAGAGGLGKAGASESALSARGASAMSAAEKAMAAEQAATSKAGPAGTSAAPMGGRGAQAGGEGDGKHKTARYLRSTENGEEIVGELDDVAPTVLGGLNLDTSDDKPTPPRSSR</sequence>
<reference evidence="2 3" key="1">
    <citation type="submission" date="2022-10" db="EMBL/GenBank/DDBJ databases">
        <title>The complete genomes of actinobacterial strains from the NBC collection.</title>
        <authorList>
            <person name="Joergensen T.S."/>
            <person name="Alvarez Arevalo M."/>
            <person name="Sterndorff E.B."/>
            <person name="Faurdal D."/>
            <person name="Vuksanovic O."/>
            <person name="Mourched A.-S."/>
            <person name="Charusanti P."/>
            <person name="Shaw S."/>
            <person name="Blin K."/>
            <person name="Weber T."/>
        </authorList>
    </citation>
    <scope>NUCLEOTIDE SEQUENCE [LARGE SCALE GENOMIC DNA]</scope>
    <source>
        <strain evidence="2 3">NBC_00319</strain>
    </source>
</reference>
<evidence type="ECO:0000313" key="3">
    <source>
        <dbReference type="Proteomes" id="UP001432128"/>
    </source>
</evidence>
<feature type="compositionally biased region" description="Gly residues" evidence="1">
    <location>
        <begin position="459"/>
        <end position="475"/>
    </location>
</feature>
<protein>
    <recommendedName>
        <fullName evidence="4">PPE family domain-containing protein</fullName>
    </recommendedName>
</protein>
<dbReference type="AlphaFoldDB" id="A0AAU4JWS1"/>
<feature type="compositionally biased region" description="Gly residues" evidence="1">
    <location>
        <begin position="519"/>
        <end position="528"/>
    </location>
</feature>
<name>A0AAU4JWS1_9NOCA</name>
<gene>
    <name evidence="2" type="ORF">OG579_10685</name>
</gene>
<feature type="compositionally biased region" description="Acidic residues" evidence="1">
    <location>
        <begin position="544"/>
        <end position="554"/>
    </location>
</feature>
<evidence type="ECO:0008006" key="4">
    <source>
        <dbReference type="Google" id="ProtNLM"/>
    </source>
</evidence>
<dbReference type="EMBL" id="CP108021">
    <property type="protein sequence ID" value="WUM18230.1"/>
    <property type="molecule type" value="Genomic_DNA"/>
</dbReference>
<evidence type="ECO:0000313" key="2">
    <source>
        <dbReference type="EMBL" id="WUM18230.1"/>
    </source>
</evidence>
<proteinExistence type="predicted"/>
<feature type="compositionally biased region" description="Polar residues" evidence="1">
    <location>
        <begin position="123"/>
        <end position="139"/>
    </location>
</feature>
<organism evidence="2 3">
    <name type="scientific">Williamsia herbipolensis</name>
    <dbReference type="NCBI Taxonomy" id="1603258"/>
    <lineage>
        <taxon>Bacteria</taxon>
        <taxon>Bacillati</taxon>
        <taxon>Actinomycetota</taxon>
        <taxon>Actinomycetes</taxon>
        <taxon>Mycobacteriales</taxon>
        <taxon>Nocardiaceae</taxon>
        <taxon>Williamsia</taxon>
    </lineage>
</organism>
<feature type="compositionally biased region" description="Low complexity" evidence="1">
    <location>
        <begin position="476"/>
        <end position="508"/>
    </location>
</feature>